<comment type="caution">
    <text evidence="2">The sequence shown here is derived from an EMBL/GenBank/DDBJ whole genome shotgun (WGS) entry which is preliminary data.</text>
</comment>
<dbReference type="EMBL" id="LABX01000256">
    <property type="protein sequence ID" value="KMO28246.1"/>
    <property type="molecule type" value="Genomic_DNA"/>
</dbReference>
<name>A0A0J6UQB4_9HYPH</name>
<dbReference type="Pfam" id="PF09346">
    <property type="entry name" value="SMI1_KNR4"/>
    <property type="match status" value="1"/>
</dbReference>
<sequence>MSAEWIDYLDFAFPRPTGDDRRRIEDTVGHRLPDAYWHDVETHQGHTRRPDRIVLDNGRPERLGVYLYVVQPDRVEDEEARSYDLVSAFEDIRAAYPPGLVPFSDDTGGNRFAFDYRGGGKPGIVFVDHNVEGEAGVTPAAPDYETLIARLSGEA</sequence>
<accession>A0A0J6UQB4</accession>
<gene>
    <name evidence="2" type="ORF">VP06_28055</name>
</gene>
<protein>
    <recommendedName>
        <fullName evidence="1">Knr4/Smi1-like domain-containing protein</fullName>
    </recommendedName>
</protein>
<dbReference type="InterPro" id="IPR037883">
    <property type="entry name" value="Knr4/Smi1-like_sf"/>
</dbReference>
<reference evidence="2 3" key="1">
    <citation type="submission" date="2015-03" db="EMBL/GenBank/DDBJ databases">
        <title>Genome sequencing of Methylobacterium aquaticum DSM16371 type strain.</title>
        <authorList>
            <person name="Chaudhry V."/>
            <person name="Patil P.B."/>
        </authorList>
    </citation>
    <scope>NUCLEOTIDE SEQUENCE [LARGE SCALE GENOMIC DNA]</scope>
    <source>
        <strain evidence="2 3">DSM 16371</strain>
    </source>
</reference>
<dbReference type="Proteomes" id="UP000035929">
    <property type="component" value="Unassembled WGS sequence"/>
</dbReference>
<feature type="domain" description="Knr4/Smi1-like" evidence="1">
    <location>
        <begin position="19"/>
        <end position="149"/>
    </location>
</feature>
<dbReference type="OrthoDB" id="7595201at2"/>
<dbReference type="RefSeq" id="WP_048467079.1">
    <property type="nucleotide sequence ID" value="NZ_LABX01000256.1"/>
</dbReference>
<dbReference type="PATRIC" id="fig|270351.6.peg.3816"/>
<evidence type="ECO:0000313" key="2">
    <source>
        <dbReference type="EMBL" id="KMO28246.1"/>
    </source>
</evidence>
<evidence type="ECO:0000259" key="1">
    <source>
        <dbReference type="Pfam" id="PF09346"/>
    </source>
</evidence>
<proteinExistence type="predicted"/>
<dbReference type="AlphaFoldDB" id="A0A0J6UQB4"/>
<evidence type="ECO:0000313" key="3">
    <source>
        <dbReference type="Proteomes" id="UP000035929"/>
    </source>
</evidence>
<dbReference type="SUPFAM" id="SSF160631">
    <property type="entry name" value="SMI1/KNR4-like"/>
    <property type="match status" value="1"/>
</dbReference>
<organism evidence="2 3">
    <name type="scientific">Methylobacterium aquaticum</name>
    <dbReference type="NCBI Taxonomy" id="270351"/>
    <lineage>
        <taxon>Bacteria</taxon>
        <taxon>Pseudomonadati</taxon>
        <taxon>Pseudomonadota</taxon>
        <taxon>Alphaproteobacteria</taxon>
        <taxon>Hyphomicrobiales</taxon>
        <taxon>Methylobacteriaceae</taxon>
        <taxon>Methylobacterium</taxon>
    </lineage>
</organism>
<dbReference type="InterPro" id="IPR018958">
    <property type="entry name" value="Knr4/Smi1-like_dom"/>
</dbReference>
<dbReference type="Gene3D" id="3.40.1580.10">
    <property type="entry name" value="SMI1/KNR4-like"/>
    <property type="match status" value="1"/>
</dbReference>